<keyword evidence="2" id="KW-1185">Reference proteome</keyword>
<evidence type="ECO:0000313" key="1">
    <source>
        <dbReference type="EMBL" id="KAJ9064228.1"/>
    </source>
</evidence>
<proteinExistence type="predicted"/>
<accession>A0ACC2SPK4</accession>
<dbReference type="EMBL" id="QTSX02004508">
    <property type="protein sequence ID" value="KAJ9064228.1"/>
    <property type="molecule type" value="Genomic_DNA"/>
</dbReference>
<comment type="caution">
    <text evidence="1">The sequence shown here is derived from an EMBL/GenBank/DDBJ whole genome shotgun (WGS) entry which is preliminary data.</text>
</comment>
<name>A0ACC2SPK4_9FUNG</name>
<organism evidence="1 2">
    <name type="scientific">Entomophthora muscae</name>
    <dbReference type="NCBI Taxonomy" id="34485"/>
    <lineage>
        <taxon>Eukaryota</taxon>
        <taxon>Fungi</taxon>
        <taxon>Fungi incertae sedis</taxon>
        <taxon>Zoopagomycota</taxon>
        <taxon>Entomophthoromycotina</taxon>
        <taxon>Entomophthoromycetes</taxon>
        <taxon>Entomophthorales</taxon>
        <taxon>Entomophthoraceae</taxon>
        <taxon>Entomophthora</taxon>
    </lineage>
</organism>
<sequence length="484" mass="55140">MISALLITSISTLLLAYTLYKIFSVPDAIKDVPAISLTATLSSILRGESFDLRFEKLIRPALAKSGIARLWNQGHWELLFGDAKQAKEILTNTREFPKRKEDDINLTRTLISKAFGFTNILASDGDEWRRHRRIANPAFKKTWSTEKFGACADDLVALIKSSDLAPLQVQDLFQRLTLDVLGKGLFSYDFEAISKGNKNHYLRLYNDLMKGLFNPIYTIFPLLETLVPSRQISHQKGQEFRNFLRGIIRGRKAELTESHDDLLSLMTKASVDGAKLDEDDVINDLSIFFLAGHDTTANTLTTIFYYLSKHPDIQEKARKEVNAVLKGEKRIPTAEELKELHYIDCIIKESMRIVSTVQQLRRYCKDGKTLSNGFTVPKDIYVNLQLWNIHHDEKVYPDPYAFNPDRFKEAHSNEEDQWMAFGFGSRMCIGKNFSLMEQRITLASLLQSFNFMLGPNVSKISTPTLSYSGLIHPVDVDIIFEPLA</sequence>
<gene>
    <name evidence="1" type="ORF">DSO57_1032704</name>
</gene>
<protein>
    <submittedName>
        <fullName evidence="1">Uncharacterized protein</fullName>
    </submittedName>
</protein>
<dbReference type="Proteomes" id="UP001165960">
    <property type="component" value="Unassembled WGS sequence"/>
</dbReference>
<reference evidence="1" key="1">
    <citation type="submission" date="2022-04" db="EMBL/GenBank/DDBJ databases">
        <title>Genome of the entomopathogenic fungus Entomophthora muscae.</title>
        <authorList>
            <person name="Elya C."/>
            <person name="Lovett B.R."/>
            <person name="Lee E."/>
            <person name="Macias A.M."/>
            <person name="Hajek A.E."/>
            <person name="De Bivort B.L."/>
            <person name="Kasson M.T."/>
            <person name="De Fine Licht H.H."/>
            <person name="Stajich J.E."/>
        </authorList>
    </citation>
    <scope>NUCLEOTIDE SEQUENCE</scope>
    <source>
        <strain evidence="1">Berkeley</strain>
    </source>
</reference>
<evidence type="ECO:0000313" key="2">
    <source>
        <dbReference type="Proteomes" id="UP001165960"/>
    </source>
</evidence>